<sequence>MKWLLPVLLLVVTAFIVAQAPVPAPAWKVGVASVKITPETLMWMAGYAGRTKPAEGVELDLFAKALVIEDGQGGKFALITMDLIGVPRNVRLFVAAEVEKQYGISPARLAINASHTHSGPELRTTSTHGTDDPAQREKEAAAYTAQLQDRLVALVGEALKKAVPATLHFSQAQCGFAMNRRMPNAQGGYDNFPNPDGPVDHSVPVLKAADAQGKDLAYVFGYACHCTTLGHQKFSGDYAGYAQQALEQAHPGVTALFMNGCSGDQNPYPRRTMELAQTHGRTLAMAVETALTTRMKPLTGDIRAAYREIPLAYDTLPDREQLQEKMQSKTRLDADHAKRVLARLEADGSLPQTYPYPVQVLRLGPDLTWVTLGGEVVVDYSLRLKKELKDPIVWVSAYTNDVPTYIPSLRVWKEGGYEGGDAMKWGTHPTRWSPAVEDHILSTVKELRREME</sequence>
<dbReference type="RefSeq" id="WP_184204788.1">
    <property type="nucleotide sequence ID" value="NZ_JACHIF010000001.1"/>
</dbReference>
<feature type="signal peptide" evidence="3">
    <location>
        <begin position="1"/>
        <end position="20"/>
    </location>
</feature>
<keyword evidence="3" id="KW-0732">Signal</keyword>
<keyword evidence="6" id="KW-1185">Reference proteome</keyword>
<organism evidence="5 6">
    <name type="scientific">Prosthecobacter dejongeii</name>
    <dbReference type="NCBI Taxonomy" id="48465"/>
    <lineage>
        <taxon>Bacteria</taxon>
        <taxon>Pseudomonadati</taxon>
        <taxon>Verrucomicrobiota</taxon>
        <taxon>Verrucomicrobiia</taxon>
        <taxon>Verrucomicrobiales</taxon>
        <taxon>Verrucomicrobiaceae</taxon>
        <taxon>Prosthecobacter</taxon>
    </lineage>
</organism>
<dbReference type="EMBL" id="JACHIF010000001">
    <property type="protein sequence ID" value="MBB5036226.1"/>
    <property type="molecule type" value="Genomic_DNA"/>
</dbReference>
<name>A0A7W7YHD6_9BACT</name>
<dbReference type="GO" id="GO:0046872">
    <property type="term" value="F:metal ion binding"/>
    <property type="evidence" value="ECO:0007669"/>
    <property type="project" value="UniProtKB-KW"/>
</dbReference>
<evidence type="ECO:0000313" key="6">
    <source>
        <dbReference type="Proteomes" id="UP000534294"/>
    </source>
</evidence>
<comment type="caution">
    <text evidence="5">The sequence shown here is derived from an EMBL/GenBank/DDBJ whole genome shotgun (WGS) entry which is preliminary data.</text>
</comment>
<evidence type="ECO:0000256" key="1">
    <source>
        <dbReference type="PIRSR" id="PIRSR606823-2"/>
    </source>
</evidence>
<feature type="chain" id="PRO_5030976275" description="Neutral ceramidase" evidence="3">
    <location>
        <begin position="21"/>
        <end position="452"/>
    </location>
</feature>
<evidence type="ECO:0000256" key="3">
    <source>
        <dbReference type="SAM" id="SignalP"/>
    </source>
</evidence>
<feature type="binding site" evidence="1">
    <location>
        <position position="225"/>
    </location>
    <ligand>
        <name>Zn(2+)</name>
        <dbReference type="ChEBI" id="CHEBI:29105"/>
    </ligand>
</feature>
<evidence type="ECO:0000313" key="5">
    <source>
        <dbReference type="EMBL" id="MBB5036226.1"/>
    </source>
</evidence>
<comment type="cofactor">
    <cofactor evidence="1">
        <name>Zn(2+)</name>
        <dbReference type="ChEBI" id="CHEBI:29105"/>
    </cofactor>
    <text evidence="1">Binds 1 zinc ion per subunit.</text>
</comment>
<dbReference type="GO" id="GO:0016020">
    <property type="term" value="C:membrane"/>
    <property type="evidence" value="ECO:0007669"/>
    <property type="project" value="GOC"/>
</dbReference>
<keyword evidence="2" id="KW-0443">Lipid metabolism</keyword>
<feature type="binding site" evidence="1">
    <location>
        <position position="115"/>
    </location>
    <ligand>
        <name>Zn(2+)</name>
        <dbReference type="ChEBI" id="CHEBI:29105"/>
    </ligand>
</feature>
<dbReference type="InterPro" id="IPR031329">
    <property type="entry name" value="NEUT/ALK_ceramidase_N"/>
</dbReference>
<dbReference type="AlphaFoldDB" id="A0A7W7YHD6"/>
<evidence type="ECO:0000259" key="4">
    <source>
        <dbReference type="Pfam" id="PF04734"/>
    </source>
</evidence>
<dbReference type="GO" id="GO:0046514">
    <property type="term" value="P:ceramide catabolic process"/>
    <property type="evidence" value="ECO:0007669"/>
    <property type="project" value="InterPro"/>
</dbReference>
<reference evidence="5 6" key="1">
    <citation type="submission" date="2020-08" db="EMBL/GenBank/DDBJ databases">
        <title>Genomic Encyclopedia of Type Strains, Phase IV (KMG-IV): sequencing the most valuable type-strain genomes for metagenomic binning, comparative biology and taxonomic classification.</title>
        <authorList>
            <person name="Goeker M."/>
        </authorList>
    </citation>
    <scope>NUCLEOTIDE SEQUENCE [LARGE SCALE GENOMIC DNA]</scope>
    <source>
        <strain evidence="5 6">DSM 12251</strain>
    </source>
</reference>
<evidence type="ECO:0000256" key="2">
    <source>
        <dbReference type="RuleBase" id="RU366019"/>
    </source>
</evidence>
<dbReference type="GO" id="GO:0042759">
    <property type="term" value="P:long-chain fatty acid biosynthetic process"/>
    <property type="evidence" value="ECO:0007669"/>
    <property type="project" value="TreeGrafter"/>
</dbReference>
<keyword evidence="1" id="KW-0862">Zinc</keyword>
<protein>
    <recommendedName>
        <fullName evidence="2">Neutral ceramidase</fullName>
        <ecNumber evidence="2">3.5.1.23</ecNumber>
    </recommendedName>
</protein>
<dbReference type="GO" id="GO:0005576">
    <property type="term" value="C:extracellular region"/>
    <property type="evidence" value="ECO:0007669"/>
    <property type="project" value="TreeGrafter"/>
</dbReference>
<dbReference type="PANTHER" id="PTHR12670">
    <property type="entry name" value="CERAMIDASE"/>
    <property type="match status" value="1"/>
</dbReference>
<dbReference type="GO" id="GO:0046512">
    <property type="term" value="P:sphingosine biosynthetic process"/>
    <property type="evidence" value="ECO:0007669"/>
    <property type="project" value="TreeGrafter"/>
</dbReference>
<accession>A0A7W7YHD6</accession>
<gene>
    <name evidence="5" type="ORF">HNQ64_000460</name>
</gene>
<comment type="catalytic activity">
    <reaction evidence="2">
        <text>an N-acylsphing-4-enine + H2O = sphing-4-enine + a fatty acid</text>
        <dbReference type="Rhea" id="RHEA:20856"/>
        <dbReference type="ChEBI" id="CHEBI:15377"/>
        <dbReference type="ChEBI" id="CHEBI:28868"/>
        <dbReference type="ChEBI" id="CHEBI:52639"/>
        <dbReference type="ChEBI" id="CHEBI:57756"/>
        <dbReference type="EC" id="3.5.1.23"/>
    </reaction>
</comment>
<dbReference type="InterPro" id="IPR006823">
    <property type="entry name" value="Ceramidase_alk"/>
</dbReference>
<dbReference type="PANTHER" id="PTHR12670:SF1">
    <property type="entry name" value="NEUTRAL CERAMIDASE"/>
    <property type="match status" value="1"/>
</dbReference>
<dbReference type="Proteomes" id="UP000534294">
    <property type="component" value="Unassembled WGS sequence"/>
</dbReference>
<comment type="similarity">
    <text evidence="2">Belongs to the neutral ceramidase family.</text>
</comment>
<proteinExistence type="inferred from homology"/>
<dbReference type="GO" id="GO:0017040">
    <property type="term" value="F:N-acylsphingosine amidohydrolase activity"/>
    <property type="evidence" value="ECO:0007669"/>
    <property type="project" value="UniProtKB-UniRule"/>
</dbReference>
<dbReference type="EC" id="3.5.1.23" evidence="2"/>
<keyword evidence="2" id="KW-0378">Hydrolase</keyword>
<feature type="domain" description="Neutral/alkaline non-lysosomal ceramidase N-terminal" evidence="4">
    <location>
        <begin position="28"/>
        <end position="253"/>
    </location>
</feature>
<dbReference type="Pfam" id="PF04734">
    <property type="entry name" value="Ceramidase_alk"/>
    <property type="match status" value="1"/>
</dbReference>
<keyword evidence="1" id="KW-0479">Metal-binding</keyword>
<keyword evidence="2" id="KW-0746">Sphingolipid metabolism</keyword>